<name>A0A917B1J8_9MICO</name>
<evidence type="ECO:0000313" key="3">
    <source>
        <dbReference type="EMBL" id="GGF14907.1"/>
    </source>
</evidence>
<dbReference type="Proteomes" id="UP000598775">
    <property type="component" value="Unassembled WGS sequence"/>
</dbReference>
<dbReference type="SUPFAM" id="SSF55961">
    <property type="entry name" value="Bet v1-like"/>
    <property type="match status" value="1"/>
</dbReference>
<dbReference type="Pfam" id="PF08327">
    <property type="entry name" value="AHSA1"/>
    <property type="match status" value="1"/>
</dbReference>
<reference evidence="3 4" key="1">
    <citation type="journal article" date="2014" name="Int. J. Syst. Evol. Microbiol.">
        <title>Complete genome sequence of Corynebacterium casei LMG S-19264T (=DSM 44701T), isolated from a smear-ripened cheese.</title>
        <authorList>
            <consortium name="US DOE Joint Genome Institute (JGI-PGF)"/>
            <person name="Walter F."/>
            <person name="Albersmeier A."/>
            <person name="Kalinowski J."/>
            <person name="Ruckert C."/>
        </authorList>
    </citation>
    <scope>NUCLEOTIDE SEQUENCE [LARGE SCALE GENOMIC DNA]</scope>
    <source>
        <strain evidence="3 4">CGMCC 1.12976</strain>
    </source>
</reference>
<comment type="similarity">
    <text evidence="1">Belongs to the AHA1 family.</text>
</comment>
<dbReference type="InterPro" id="IPR023393">
    <property type="entry name" value="START-like_dom_sf"/>
</dbReference>
<organism evidence="3 4">
    <name type="scientific">Subtercola lobariae</name>
    <dbReference type="NCBI Taxonomy" id="1588641"/>
    <lineage>
        <taxon>Bacteria</taxon>
        <taxon>Bacillati</taxon>
        <taxon>Actinomycetota</taxon>
        <taxon>Actinomycetes</taxon>
        <taxon>Micrococcales</taxon>
        <taxon>Microbacteriaceae</taxon>
        <taxon>Subtercola</taxon>
    </lineage>
</organism>
<dbReference type="AlphaFoldDB" id="A0A917B1J8"/>
<dbReference type="Gene3D" id="3.30.530.20">
    <property type="match status" value="1"/>
</dbReference>
<evidence type="ECO:0000313" key="4">
    <source>
        <dbReference type="Proteomes" id="UP000598775"/>
    </source>
</evidence>
<dbReference type="EMBL" id="BMGP01000001">
    <property type="protein sequence ID" value="GGF14907.1"/>
    <property type="molecule type" value="Genomic_DNA"/>
</dbReference>
<feature type="domain" description="Activator of Hsp90 ATPase homologue 1/2-like C-terminal" evidence="2">
    <location>
        <begin position="58"/>
        <end position="134"/>
    </location>
</feature>
<protein>
    <recommendedName>
        <fullName evidence="2">Activator of Hsp90 ATPase homologue 1/2-like C-terminal domain-containing protein</fullName>
    </recommendedName>
</protein>
<gene>
    <name evidence="3" type="ORF">GCM10011399_06000</name>
</gene>
<dbReference type="RefSeq" id="WP_188673420.1">
    <property type="nucleotide sequence ID" value="NZ_BMGP01000001.1"/>
</dbReference>
<proteinExistence type="inferred from homology"/>
<comment type="caution">
    <text evidence="3">The sequence shown here is derived from an EMBL/GenBank/DDBJ whole genome shotgun (WGS) entry which is preliminary data.</text>
</comment>
<accession>A0A917B1J8</accession>
<keyword evidence="4" id="KW-1185">Reference proteome</keyword>
<dbReference type="InterPro" id="IPR013538">
    <property type="entry name" value="ASHA1/2-like_C"/>
</dbReference>
<evidence type="ECO:0000256" key="1">
    <source>
        <dbReference type="ARBA" id="ARBA00006817"/>
    </source>
</evidence>
<sequence length="147" mass="16065">MSDLAPVRREVMVPGSPAIAFDVFTRQIGGWWPIPAISVFHNSTVAFVDDRIVEHSATGEETVWGTVTEWLPPHSLSFTWHPGKDESQASRITVTFAESDQGTLVTLIHDGWESFADPAVARDEYNNGWQIVLAGYVQLASAPDAGA</sequence>
<evidence type="ECO:0000259" key="2">
    <source>
        <dbReference type="Pfam" id="PF08327"/>
    </source>
</evidence>